<dbReference type="SUPFAM" id="SSF52540">
    <property type="entry name" value="P-loop containing nucleoside triphosphate hydrolases"/>
    <property type="match status" value="1"/>
</dbReference>
<dbReference type="InterPro" id="IPR053226">
    <property type="entry name" value="Pyrrolopyrazine_biosynth_F"/>
</dbReference>
<gene>
    <name evidence="1" type="ORF">PRZ48_013694</name>
</gene>
<accession>A0ABR0E1S0</accession>
<protein>
    <recommendedName>
        <fullName evidence="3">Sulfotransferase</fullName>
    </recommendedName>
</protein>
<evidence type="ECO:0000313" key="2">
    <source>
        <dbReference type="Proteomes" id="UP001305779"/>
    </source>
</evidence>
<dbReference type="Proteomes" id="UP001305779">
    <property type="component" value="Unassembled WGS sequence"/>
</dbReference>
<reference evidence="1 2" key="1">
    <citation type="journal article" date="2023" name="G3 (Bethesda)">
        <title>A chromosome-level genome assembly of Zasmidium syzygii isolated from banana leaves.</title>
        <authorList>
            <person name="van Westerhoven A.C."/>
            <person name="Mehrabi R."/>
            <person name="Talebi R."/>
            <person name="Steentjes M.B.F."/>
            <person name="Corcolon B."/>
            <person name="Chong P.A."/>
            <person name="Kema G.H.J."/>
            <person name="Seidl M.F."/>
        </authorList>
    </citation>
    <scope>NUCLEOTIDE SEQUENCE [LARGE SCALE GENOMIC DNA]</scope>
    <source>
        <strain evidence="1 2">P124</strain>
    </source>
</reference>
<organism evidence="1 2">
    <name type="scientific">Zasmidium cellare</name>
    <name type="common">Wine cellar mold</name>
    <name type="synonym">Racodium cellare</name>
    <dbReference type="NCBI Taxonomy" id="395010"/>
    <lineage>
        <taxon>Eukaryota</taxon>
        <taxon>Fungi</taxon>
        <taxon>Dikarya</taxon>
        <taxon>Ascomycota</taxon>
        <taxon>Pezizomycotina</taxon>
        <taxon>Dothideomycetes</taxon>
        <taxon>Dothideomycetidae</taxon>
        <taxon>Mycosphaerellales</taxon>
        <taxon>Mycosphaerellaceae</taxon>
        <taxon>Zasmidium</taxon>
    </lineage>
</organism>
<dbReference type="PANTHER" id="PTHR48419">
    <property type="entry name" value="SULFOTRANSFERASE DOMAIN-CONTAINING PROTEIN"/>
    <property type="match status" value="1"/>
</dbReference>
<name>A0ABR0E1S0_ZASCE</name>
<dbReference type="EMBL" id="JAXOVC010000012">
    <property type="protein sequence ID" value="KAK4495363.1"/>
    <property type="molecule type" value="Genomic_DNA"/>
</dbReference>
<proteinExistence type="predicted"/>
<sequence>MPHFPTTTNGSSASSSEPRRCMLVTNPRTCSNLLVRILNLDKQPHTKHGGYHFLECFFVMYGLGAVHTPPSQWTEEQKNAVWEKYRSSIEALEKTATTEESDGTRIVFTKEHVETFTNPITLVNFALEIEDDQDAASSMTWDVGNHSASSPCSPLNQTIFPDSYLLSWSPVFLIRHPVRAFESIVCSMTDVLAADERFSNAPEEVKMALISAHLTLSWTRKLWQFYESKGVPSLIIDADDLVMKPQATTQALAEWVGFDKNALQYTWTEASDNERAAKEAAMRRMLSSLDASAGVTVDPSKLAKNVGSAEEQMPKWRKEFGDVMAEKMWRSIERTMPDYEYLMERRLRP</sequence>
<comment type="caution">
    <text evidence="1">The sequence shown here is derived from an EMBL/GenBank/DDBJ whole genome shotgun (WGS) entry which is preliminary data.</text>
</comment>
<evidence type="ECO:0008006" key="3">
    <source>
        <dbReference type="Google" id="ProtNLM"/>
    </source>
</evidence>
<dbReference type="InterPro" id="IPR027417">
    <property type="entry name" value="P-loop_NTPase"/>
</dbReference>
<keyword evidence="2" id="KW-1185">Reference proteome</keyword>
<dbReference type="PANTHER" id="PTHR48419:SF1">
    <property type="entry name" value="SULFOTRANSFERASE DOMAIN-CONTAINING PROTEIN"/>
    <property type="match status" value="1"/>
</dbReference>
<dbReference type="Gene3D" id="3.40.50.300">
    <property type="entry name" value="P-loop containing nucleotide triphosphate hydrolases"/>
    <property type="match status" value="1"/>
</dbReference>
<evidence type="ECO:0000313" key="1">
    <source>
        <dbReference type="EMBL" id="KAK4495363.1"/>
    </source>
</evidence>